<dbReference type="GO" id="GO:0004140">
    <property type="term" value="F:dephospho-CoA kinase activity"/>
    <property type="evidence" value="ECO:0007669"/>
    <property type="project" value="TreeGrafter"/>
</dbReference>
<reference evidence="3 4" key="1">
    <citation type="journal article" date="2009" name="PLoS Genet.">
        <title>Genomic analysis of the basal lineage fungus Rhizopus oryzae reveals a whole-genome duplication.</title>
        <authorList>
            <person name="Ma L.-J."/>
            <person name="Ibrahim A.S."/>
            <person name="Skory C."/>
            <person name="Grabherr M.G."/>
            <person name="Burger G."/>
            <person name="Butler M."/>
            <person name="Elias M."/>
            <person name="Idnurm A."/>
            <person name="Lang B.F."/>
            <person name="Sone T."/>
            <person name="Abe A."/>
            <person name="Calvo S.E."/>
            <person name="Corrochano L.M."/>
            <person name="Engels R."/>
            <person name="Fu J."/>
            <person name="Hansberg W."/>
            <person name="Kim J.-M."/>
            <person name="Kodira C.D."/>
            <person name="Koehrsen M.J."/>
            <person name="Liu B."/>
            <person name="Miranda-Saavedra D."/>
            <person name="O'Leary S."/>
            <person name="Ortiz-Castellanos L."/>
            <person name="Poulter R."/>
            <person name="Rodriguez-Romero J."/>
            <person name="Ruiz-Herrera J."/>
            <person name="Shen Y.-Q."/>
            <person name="Zeng Q."/>
            <person name="Galagan J."/>
            <person name="Birren B.W."/>
            <person name="Cuomo C.A."/>
            <person name="Wickes B.L."/>
        </authorList>
    </citation>
    <scope>NUCLEOTIDE SEQUENCE [LARGE SCALE GENOMIC DNA]</scope>
    <source>
        <strain evidence="4">RA 99-880 / ATCC MYA-4621 / FGSC 9543 / NRRL 43880</strain>
    </source>
</reference>
<evidence type="ECO:0000313" key="3">
    <source>
        <dbReference type="EMBL" id="EIE90201.1"/>
    </source>
</evidence>
<proteinExistence type="predicted"/>
<accession>I1CP21</accession>
<organism evidence="3 4">
    <name type="scientific">Rhizopus delemar (strain RA 99-880 / ATCC MYA-4621 / FGSC 9543 / NRRL 43880)</name>
    <name type="common">Mucormycosis agent</name>
    <name type="synonym">Rhizopus arrhizus var. delemar</name>
    <dbReference type="NCBI Taxonomy" id="246409"/>
    <lineage>
        <taxon>Eukaryota</taxon>
        <taxon>Fungi</taxon>
        <taxon>Fungi incertae sedis</taxon>
        <taxon>Mucoromycota</taxon>
        <taxon>Mucoromycotina</taxon>
        <taxon>Mucoromycetes</taxon>
        <taxon>Mucorales</taxon>
        <taxon>Mucorineae</taxon>
        <taxon>Rhizopodaceae</taxon>
        <taxon>Rhizopus</taxon>
    </lineage>
</organism>
<dbReference type="NCBIfam" id="NF001985">
    <property type="entry name" value="PRK00777.1"/>
    <property type="match status" value="1"/>
</dbReference>
<dbReference type="NCBIfam" id="TIGR00125">
    <property type="entry name" value="cyt_tran_rel"/>
    <property type="match status" value="1"/>
</dbReference>
<evidence type="ECO:0000313" key="4">
    <source>
        <dbReference type="Proteomes" id="UP000009138"/>
    </source>
</evidence>
<dbReference type="FunFam" id="3.40.50.620:FF:000089">
    <property type="entry name" value="Bifunctional coenzyme A synthase"/>
    <property type="match status" value="1"/>
</dbReference>
<feature type="region of interest" description="Disordered" evidence="1">
    <location>
        <begin position="136"/>
        <end position="155"/>
    </location>
</feature>
<name>I1CP21_RHIO9</name>
<dbReference type="STRING" id="246409.I1CP21"/>
<dbReference type="PANTHER" id="PTHR10695:SF46">
    <property type="entry name" value="BIFUNCTIONAL COENZYME A SYNTHASE-RELATED"/>
    <property type="match status" value="1"/>
</dbReference>
<dbReference type="VEuPathDB" id="FungiDB:RO3G_14912"/>
<dbReference type="OrthoDB" id="330671at2759"/>
<dbReference type="PANTHER" id="PTHR10695">
    <property type="entry name" value="DEPHOSPHO-COA KINASE-RELATED"/>
    <property type="match status" value="1"/>
</dbReference>
<evidence type="ECO:0000256" key="1">
    <source>
        <dbReference type="SAM" id="MobiDB-lite"/>
    </source>
</evidence>
<dbReference type="AlphaFoldDB" id="I1CP21"/>
<dbReference type="GeneID" id="93621877"/>
<dbReference type="SUPFAM" id="SSF52374">
    <property type="entry name" value="Nucleotidylyl transferase"/>
    <property type="match status" value="1"/>
</dbReference>
<evidence type="ECO:0000259" key="2">
    <source>
        <dbReference type="Pfam" id="PF01467"/>
    </source>
</evidence>
<keyword evidence="4" id="KW-1185">Reference proteome</keyword>
<dbReference type="Gene3D" id="3.40.50.620">
    <property type="entry name" value="HUPs"/>
    <property type="match status" value="1"/>
</dbReference>
<dbReference type="EMBL" id="CH476746">
    <property type="protein sequence ID" value="EIE90201.1"/>
    <property type="molecule type" value="Genomic_DNA"/>
</dbReference>
<dbReference type="RefSeq" id="XP_067525597.1">
    <property type="nucleotide sequence ID" value="XM_067669496.1"/>
</dbReference>
<dbReference type="Proteomes" id="UP000009138">
    <property type="component" value="Unassembled WGS sequence"/>
</dbReference>
<dbReference type="GO" id="GO:0015937">
    <property type="term" value="P:coenzyme A biosynthetic process"/>
    <property type="evidence" value="ECO:0007669"/>
    <property type="project" value="TreeGrafter"/>
</dbReference>
<dbReference type="OMA" id="WIRQYLA"/>
<dbReference type="InterPro" id="IPR014729">
    <property type="entry name" value="Rossmann-like_a/b/a_fold"/>
</dbReference>
<dbReference type="Pfam" id="PF01467">
    <property type="entry name" value="CTP_transf_like"/>
    <property type="match status" value="1"/>
</dbReference>
<protein>
    <recommendedName>
        <fullName evidence="2">Cytidyltransferase-like domain-containing protein</fullName>
    </recommendedName>
</protein>
<dbReference type="FunCoup" id="I1CP21">
    <property type="interactions" value="32"/>
</dbReference>
<gene>
    <name evidence="3" type="ORF">RO3G_14912</name>
</gene>
<dbReference type="InterPro" id="IPR004821">
    <property type="entry name" value="Cyt_trans-like"/>
</dbReference>
<sequence>MSILYLPLVLDELYPPNDDLIRQTVSLAITEKAKRLVIGIKSQEIKTHAHCLDAIWDKMQTVLGHLYVAQLNVAYEANAPLFDCNVVFEDVCGYFIHLEPNLTKVCLPEKDMDQVKKWNEARKEIGLNVLEVHGMSRHPTTPVQPSHQKKASGEPRRFERVAVGGTFDHLHAGHKILLTMTALVSEKSMVVGVTDDCMLTKKEHKDLIASTQERIRQVETYLRSVKRSIEYQVVPIQDPFGPTVTDPTIDALVVSKETRKGGDLVNSERDLRGYPPLALRIIDVISTHSNSIDEKDMSVLKISSSWIREYLASNKK</sequence>
<feature type="domain" description="Cytidyltransferase-like" evidence="2">
    <location>
        <begin position="163"/>
        <end position="309"/>
    </location>
</feature>
<dbReference type="eggNOG" id="KOG3351">
    <property type="taxonomic scope" value="Eukaryota"/>
</dbReference>
<dbReference type="InParanoid" id="I1CP21"/>